<dbReference type="Gene3D" id="3.40.630.30">
    <property type="match status" value="1"/>
</dbReference>
<dbReference type="GO" id="GO:0016747">
    <property type="term" value="F:acyltransferase activity, transferring groups other than amino-acyl groups"/>
    <property type="evidence" value="ECO:0007669"/>
    <property type="project" value="InterPro"/>
</dbReference>
<sequence length="190" mass="21515">SSPMDQLSISNLPNSDSKIIASSGVFQIELIKHTGKDDFPQLIEISKSLAKDYGDKAILTDATIHKYFNKSGSLPFIARYRDEIIGYIIGVPLETLSNEPWARLDENFGKGNTLYTYAFVIQSEYKGNGYAKMLKRVFLSWAKKKDGINFITGHVINGVSARFTGDIRIVDRIDNWQGTGKTFEYYRREI</sequence>
<dbReference type="AlphaFoldDB" id="A0A382BZ19"/>
<dbReference type="InterPro" id="IPR000182">
    <property type="entry name" value="GNAT_dom"/>
</dbReference>
<dbReference type="CDD" id="cd04301">
    <property type="entry name" value="NAT_SF"/>
    <property type="match status" value="1"/>
</dbReference>
<dbReference type="EMBL" id="UINC01032042">
    <property type="protein sequence ID" value="SVB19060.1"/>
    <property type="molecule type" value="Genomic_DNA"/>
</dbReference>
<dbReference type="PROSITE" id="PS51186">
    <property type="entry name" value="GNAT"/>
    <property type="match status" value="1"/>
</dbReference>
<evidence type="ECO:0000259" key="1">
    <source>
        <dbReference type="PROSITE" id="PS51186"/>
    </source>
</evidence>
<reference evidence="2" key="1">
    <citation type="submission" date="2018-05" db="EMBL/GenBank/DDBJ databases">
        <authorList>
            <person name="Lanie J.A."/>
            <person name="Ng W.-L."/>
            <person name="Kazmierczak K.M."/>
            <person name="Andrzejewski T.M."/>
            <person name="Davidsen T.M."/>
            <person name="Wayne K.J."/>
            <person name="Tettelin H."/>
            <person name="Glass J.I."/>
            <person name="Rusch D."/>
            <person name="Podicherti R."/>
            <person name="Tsui H.-C.T."/>
            <person name="Winkler M.E."/>
        </authorList>
    </citation>
    <scope>NUCLEOTIDE SEQUENCE</scope>
</reference>
<feature type="non-terminal residue" evidence="2">
    <location>
        <position position="190"/>
    </location>
</feature>
<accession>A0A382BZ19</accession>
<dbReference type="InterPro" id="IPR016181">
    <property type="entry name" value="Acyl_CoA_acyltransferase"/>
</dbReference>
<feature type="domain" description="N-acetyltransferase" evidence="1">
    <location>
        <begin position="26"/>
        <end position="190"/>
    </location>
</feature>
<feature type="non-terminal residue" evidence="2">
    <location>
        <position position="1"/>
    </location>
</feature>
<organism evidence="2">
    <name type="scientific">marine metagenome</name>
    <dbReference type="NCBI Taxonomy" id="408172"/>
    <lineage>
        <taxon>unclassified sequences</taxon>
        <taxon>metagenomes</taxon>
        <taxon>ecological metagenomes</taxon>
    </lineage>
</organism>
<name>A0A382BZ19_9ZZZZ</name>
<evidence type="ECO:0000313" key="2">
    <source>
        <dbReference type="EMBL" id="SVB19060.1"/>
    </source>
</evidence>
<protein>
    <recommendedName>
        <fullName evidence="1">N-acetyltransferase domain-containing protein</fullName>
    </recommendedName>
</protein>
<proteinExistence type="predicted"/>
<gene>
    <name evidence="2" type="ORF">METZ01_LOCUS171914</name>
</gene>
<dbReference type="Pfam" id="PF00583">
    <property type="entry name" value="Acetyltransf_1"/>
    <property type="match status" value="1"/>
</dbReference>
<dbReference type="SUPFAM" id="SSF55729">
    <property type="entry name" value="Acyl-CoA N-acyltransferases (Nat)"/>
    <property type="match status" value="1"/>
</dbReference>